<feature type="transmembrane region" description="Helical" evidence="2">
    <location>
        <begin position="21"/>
        <end position="41"/>
    </location>
</feature>
<gene>
    <name evidence="3" type="ORF">A2W18_13255</name>
</gene>
<accession>A0A1F6VAG9</accession>
<name>A0A1F6VAG9_9PROT</name>
<evidence type="ECO:0008006" key="5">
    <source>
        <dbReference type="Google" id="ProtNLM"/>
    </source>
</evidence>
<keyword evidence="1" id="KW-0175">Coiled coil</keyword>
<dbReference type="PANTHER" id="PTHR32309">
    <property type="entry name" value="TYROSINE-PROTEIN KINASE"/>
    <property type="match status" value="1"/>
</dbReference>
<feature type="non-terminal residue" evidence="3">
    <location>
        <position position="369"/>
    </location>
</feature>
<dbReference type="Proteomes" id="UP000179076">
    <property type="component" value="Unassembled WGS sequence"/>
</dbReference>
<evidence type="ECO:0000256" key="1">
    <source>
        <dbReference type="SAM" id="Coils"/>
    </source>
</evidence>
<dbReference type="AlphaFoldDB" id="A0A1F6VAG9"/>
<dbReference type="GO" id="GO:0004713">
    <property type="term" value="F:protein tyrosine kinase activity"/>
    <property type="evidence" value="ECO:0007669"/>
    <property type="project" value="TreeGrafter"/>
</dbReference>
<organism evidence="3 4">
    <name type="scientific">Candidatus Muproteobacteria bacterium RBG_16_60_9</name>
    <dbReference type="NCBI Taxonomy" id="1817755"/>
    <lineage>
        <taxon>Bacteria</taxon>
        <taxon>Pseudomonadati</taxon>
        <taxon>Pseudomonadota</taxon>
        <taxon>Candidatus Muproteobacteria</taxon>
    </lineage>
</organism>
<dbReference type="PANTHER" id="PTHR32309:SF13">
    <property type="entry name" value="FERRIC ENTEROBACTIN TRANSPORT PROTEIN FEPE"/>
    <property type="match status" value="1"/>
</dbReference>
<evidence type="ECO:0000256" key="2">
    <source>
        <dbReference type="SAM" id="Phobius"/>
    </source>
</evidence>
<dbReference type="EMBL" id="MFSP01000085">
    <property type="protein sequence ID" value="OGI66536.1"/>
    <property type="molecule type" value="Genomic_DNA"/>
</dbReference>
<evidence type="ECO:0000313" key="4">
    <source>
        <dbReference type="Proteomes" id="UP000179076"/>
    </source>
</evidence>
<keyword evidence="2" id="KW-0812">Transmembrane</keyword>
<comment type="caution">
    <text evidence="3">The sequence shown here is derived from an EMBL/GenBank/DDBJ whole genome shotgun (WGS) entry which is preliminary data.</text>
</comment>
<proteinExistence type="predicted"/>
<sequence>MQIPFEQLLRVAWYEAFRHRWLLIAGFLLINVVAIAAGLSWPPSYLSSTTILVEQKNIIQPLMQGAAVAGDIRDQAKIAREVIFSRKVMTKTLEQIGVLQEGQSDLRQEKIFEATKDRTRITNVGPNIIRVEYQDRDPERAFKATKAFADLFIAESFASQAKESQSAYDFIDGQVGEYHEKLTRAEQALKEFRTANIDARPGTSAEVAKRVDELEVAIEKTALLQKEAKIEEESIEKQLSGEAEITLNLTRESQYTARIAELQAQLENLRLTYRDTYPDIVRIKHQIEDLTESLTKARHDREDARKAAQAGQQTFVDENVRFNPIYQRLKQQLFDTRTKIQTLNARFGEAKSRLKTEIDRATRVHGGEA</sequence>
<protein>
    <recommendedName>
        <fullName evidence="5">Polysaccharide chain length determinant N-terminal domain-containing protein</fullName>
    </recommendedName>
</protein>
<evidence type="ECO:0000313" key="3">
    <source>
        <dbReference type="EMBL" id="OGI66536.1"/>
    </source>
</evidence>
<feature type="coiled-coil region" evidence="1">
    <location>
        <begin position="252"/>
        <end position="346"/>
    </location>
</feature>
<dbReference type="GO" id="GO:0005886">
    <property type="term" value="C:plasma membrane"/>
    <property type="evidence" value="ECO:0007669"/>
    <property type="project" value="TreeGrafter"/>
</dbReference>
<keyword evidence="2" id="KW-0472">Membrane</keyword>
<reference evidence="3 4" key="1">
    <citation type="journal article" date="2016" name="Nat. Commun.">
        <title>Thousands of microbial genomes shed light on interconnected biogeochemical processes in an aquifer system.</title>
        <authorList>
            <person name="Anantharaman K."/>
            <person name="Brown C.T."/>
            <person name="Hug L.A."/>
            <person name="Sharon I."/>
            <person name="Castelle C.J."/>
            <person name="Probst A.J."/>
            <person name="Thomas B.C."/>
            <person name="Singh A."/>
            <person name="Wilkins M.J."/>
            <person name="Karaoz U."/>
            <person name="Brodie E.L."/>
            <person name="Williams K.H."/>
            <person name="Hubbard S.S."/>
            <person name="Banfield J.F."/>
        </authorList>
    </citation>
    <scope>NUCLEOTIDE SEQUENCE [LARGE SCALE GENOMIC DNA]</scope>
</reference>
<dbReference type="InterPro" id="IPR050445">
    <property type="entry name" value="Bact_polysacc_biosynth/exp"/>
</dbReference>
<keyword evidence="2" id="KW-1133">Transmembrane helix</keyword>